<reference evidence="1 2" key="1">
    <citation type="journal article" date="2016" name="Nat. Commun.">
        <title>Thousands of microbial genomes shed light on interconnected biogeochemical processes in an aquifer system.</title>
        <authorList>
            <person name="Anantharaman K."/>
            <person name="Brown C.T."/>
            <person name="Hug L.A."/>
            <person name="Sharon I."/>
            <person name="Castelle C.J."/>
            <person name="Probst A.J."/>
            <person name="Thomas B.C."/>
            <person name="Singh A."/>
            <person name="Wilkins M.J."/>
            <person name="Karaoz U."/>
            <person name="Brodie E.L."/>
            <person name="Williams K.H."/>
            <person name="Hubbard S.S."/>
            <person name="Banfield J.F."/>
        </authorList>
    </citation>
    <scope>NUCLEOTIDE SEQUENCE [LARGE SCALE GENOMIC DNA]</scope>
</reference>
<accession>A0A1F6MCB6</accession>
<organism evidence="1 2">
    <name type="scientific">Candidatus Magasanikbacteria bacterium RIFCSPHIGHO2_01_FULL_47_8</name>
    <dbReference type="NCBI Taxonomy" id="1798673"/>
    <lineage>
        <taxon>Bacteria</taxon>
        <taxon>Candidatus Magasanikiibacteriota</taxon>
    </lineage>
</organism>
<dbReference type="EMBL" id="MFPU01000055">
    <property type="protein sequence ID" value="OGH69264.1"/>
    <property type="molecule type" value="Genomic_DNA"/>
</dbReference>
<name>A0A1F6MCB6_9BACT</name>
<dbReference type="AlphaFoldDB" id="A0A1F6MCB6"/>
<evidence type="ECO:0000313" key="2">
    <source>
        <dbReference type="Proteomes" id="UP000177953"/>
    </source>
</evidence>
<evidence type="ECO:0000313" key="1">
    <source>
        <dbReference type="EMBL" id="OGH69264.1"/>
    </source>
</evidence>
<sequence length="64" mass="7189">MIIIVPIILGLIFLPPLIRGFTDKYAGWFSSPKSSQPNSSSFEEFLKLLPVSPDQKEQLKALLK</sequence>
<comment type="caution">
    <text evidence="1">The sequence shown here is derived from an EMBL/GenBank/DDBJ whole genome shotgun (WGS) entry which is preliminary data.</text>
</comment>
<proteinExistence type="predicted"/>
<gene>
    <name evidence="1" type="ORF">A2754_00205</name>
</gene>
<protein>
    <submittedName>
        <fullName evidence="1">Uncharacterized protein</fullName>
    </submittedName>
</protein>
<dbReference type="Proteomes" id="UP000177953">
    <property type="component" value="Unassembled WGS sequence"/>
</dbReference>